<name>A0ABV6BQT9_9FLAO</name>
<dbReference type="Proteomes" id="UP001589734">
    <property type="component" value="Unassembled WGS sequence"/>
</dbReference>
<dbReference type="EMBL" id="JBHLYW010000009">
    <property type="protein sequence ID" value="MFC0077811.1"/>
    <property type="molecule type" value="Genomic_DNA"/>
</dbReference>
<evidence type="ECO:0000313" key="2">
    <source>
        <dbReference type="Proteomes" id="UP001589734"/>
    </source>
</evidence>
<accession>A0ABV6BQT9</accession>
<protein>
    <recommendedName>
        <fullName evidence="3">DUF3800 domain-containing protein</fullName>
    </recommendedName>
</protein>
<gene>
    <name evidence="1" type="ORF">ACFFLS_12245</name>
</gene>
<evidence type="ECO:0008006" key="3">
    <source>
        <dbReference type="Google" id="ProtNLM"/>
    </source>
</evidence>
<comment type="caution">
    <text evidence="1">The sequence shown here is derived from an EMBL/GenBank/DDBJ whole genome shotgun (WGS) entry which is preliminary data.</text>
</comment>
<evidence type="ECO:0000313" key="1">
    <source>
        <dbReference type="EMBL" id="MFC0077811.1"/>
    </source>
</evidence>
<proteinExistence type="predicted"/>
<keyword evidence="2" id="KW-1185">Reference proteome</keyword>
<reference evidence="1 2" key="1">
    <citation type="submission" date="2024-09" db="EMBL/GenBank/DDBJ databases">
        <authorList>
            <person name="Sun Q."/>
            <person name="Mori K."/>
        </authorList>
    </citation>
    <scope>NUCLEOTIDE SEQUENCE [LARGE SCALE GENOMIC DNA]</scope>
    <source>
        <strain evidence="1 2">CGMCC 1.12926</strain>
    </source>
</reference>
<dbReference type="RefSeq" id="WP_379686558.1">
    <property type="nucleotide sequence ID" value="NZ_JBHLYW010000009.1"/>
</dbReference>
<organism evidence="1 2">
    <name type="scientific">Flavobacterium procerum</name>
    <dbReference type="NCBI Taxonomy" id="1455569"/>
    <lineage>
        <taxon>Bacteria</taxon>
        <taxon>Pseudomonadati</taxon>
        <taxon>Bacteroidota</taxon>
        <taxon>Flavobacteriia</taxon>
        <taxon>Flavobacteriales</taxon>
        <taxon>Flavobacteriaceae</taxon>
        <taxon>Flavobacterium</taxon>
    </lineage>
</organism>
<sequence length="296" mass="34066">MNKIYLICDESGSKGFSDNKEKTVGEFGIFAGYFLNESNIESLKSEFKAIYDKYSTEDGKLHITDLKSSLQETLRNEVFECLKKNEVSCVFEAISVQGFNINFENTNEIRQEQINHLIDKFSFSKNSNAIRLHSELFQGLFGKAIAYYIDKYGDENINLKVITDNIDNPLKIEFEQKANELIKPFPEIAKIKAYDKTKKEPIVKDLEFKSKELQADNISKTKFELIVDDNEFTLIADILANSLLYYIRQEVEKNHNINLNSLDAIKNHPLSNSFYGLSDESNINIVSDIIYGRKEE</sequence>